<accession>A0A9Q1QL54</accession>
<feature type="domain" description="Endonuclease/exonuclease/phosphatase" evidence="1">
    <location>
        <begin position="142"/>
        <end position="258"/>
    </location>
</feature>
<dbReference type="InterPro" id="IPR036691">
    <property type="entry name" value="Endo/exonu/phosph_ase_sf"/>
</dbReference>
<dbReference type="EMBL" id="JAKOGI010000108">
    <property type="protein sequence ID" value="KAJ8444075.1"/>
    <property type="molecule type" value="Genomic_DNA"/>
</dbReference>
<evidence type="ECO:0000313" key="3">
    <source>
        <dbReference type="Proteomes" id="UP001153076"/>
    </source>
</evidence>
<gene>
    <name evidence="2" type="ORF">Cgig2_030932</name>
</gene>
<dbReference type="Proteomes" id="UP001153076">
    <property type="component" value="Unassembled WGS sequence"/>
</dbReference>
<name>A0A9Q1QL54_9CARY</name>
<dbReference type="InterPro" id="IPR005135">
    <property type="entry name" value="Endo/exonuclease/phosphatase"/>
</dbReference>
<protein>
    <recommendedName>
        <fullName evidence="1">Endonuclease/exonuclease/phosphatase domain-containing protein</fullName>
    </recommendedName>
</protein>
<dbReference type="PANTHER" id="PTHR33710:SF71">
    <property type="entry name" value="ENDONUCLEASE_EXONUCLEASE_PHOSPHATASE DOMAIN-CONTAINING PROTEIN"/>
    <property type="match status" value="1"/>
</dbReference>
<dbReference type="PANTHER" id="PTHR33710">
    <property type="entry name" value="BNAC02G09200D PROTEIN"/>
    <property type="match status" value="1"/>
</dbReference>
<reference evidence="2" key="1">
    <citation type="submission" date="2022-04" db="EMBL/GenBank/DDBJ databases">
        <title>Carnegiea gigantea Genome sequencing and assembly v2.</title>
        <authorList>
            <person name="Copetti D."/>
            <person name="Sanderson M.J."/>
            <person name="Burquez A."/>
            <person name="Wojciechowski M.F."/>
        </authorList>
    </citation>
    <scope>NUCLEOTIDE SEQUENCE</scope>
    <source>
        <strain evidence="2">SGP5-SGP5p</strain>
        <tissue evidence="2">Aerial part</tissue>
    </source>
</reference>
<dbReference type="GO" id="GO:0003824">
    <property type="term" value="F:catalytic activity"/>
    <property type="evidence" value="ECO:0007669"/>
    <property type="project" value="InterPro"/>
</dbReference>
<keyword evidence="3" id="KW-1185">Reference proteome</keyword>
<evidence type="ECO:0000313" key="2">
    <source>
        <dbReference type="EMBL" id="KAJ8444075.1"/>
    </source>
</evidence>
<evidence type="ECO:0000259" key="1">
    <source>
        <dbReference type="Pfam" id="PF03372"/>
    </source>
</evidence>
<comment type="caution">
    <text evidence="2">The sequence shown here is derived from an EMBL/GenBank/DDBJ whole genome shotgun (WGS) entry which is preliminary data.</text>
</comment>
<sequence length="380" mass="43477">MNGTVMGNAKPASYASNVDPDKGIALELILNVWAHPICLQEEGFSKEGMEDSRKSKCMNSPQKQEDIKFFLQQQLTHMVGFLETKVKEENMTRVIGRVCSNWHWEHNADSINKGRIFVIRKTNQIIHGRAIQLSTNKRYFITFVYGRNLEAQRIPLWSTLVSMSNNLDDSWCVLGDFNSVLHQGERVGGNDVSESEMTHFGDCISNCGLQEFSYIGAFFTWTNKTIRSRIDRALHNTLWCDTFDYTHVFYQLQGLSDHSPISLDFPTCPRPRETLQFCDMWVKDPHFLEIVAQQLAKQSQASKLQALKSLPCKLRGPLGKLNRSKYADIYAQQAKAREHLTQAQTQLQKDPLNADLIQNKNATRWTYVSITHSALSLIKQ</sequence>
<dbReference type="Gene3D" id="3.60.10.10">
    <property type="entry name" value="Endonuclease/exonuclease/phosphatase"/>
    <property type="match status" value="1"/>
</dbReference>
<proteinExistence type="predicted"/>
<organism evidence="2 3">
    <name type="scientific">Carnegiea gigantea</name>
    <dbReference type="NCBI Taxonomy" id="171969"/>
    <lineage>
        <taxon>Eukaryota</taxon>
        <taxon>Viridiplantae</taxon>
        <taxon>Streptophyta</taxon>
        <taxon>Embryophyta</taxon>
        <taxon>Tracheophyta</taxon>
        <taxon>Spermatophyta</taxon>
        <taxon>Magnoliopsida</taxon>
        <taxon>eudicotyledons</taxon>
        <taxon>Gunneridae</taxon>
        <taxon>Pentapetalae</taxon>
        <taxon>Caryophyllales</taxon>
        <taxon>Cactineae</taxon>
        <taxon>Cactaceae</taxon>
        <taxon>Cactoideae</taxon>
        <taxon>Echinocereeae</taxon>
        <taxon>Carnegiea</taxon>
    </lineage>
</organism>
<dbReference type="SUPFAM" id="SSF56219">
    <property type="entry name" value="DNase I-like"/>
    <property type="match status" value="1"/>
</dbReference>
<dbReference type="Pfam" id="PF03372">
    <property type="entry name" value="Exo_endo_phos"/>
    <property type="match status" value="1"/>
</dbReference>
<dbReference type="OrthoDB" id="1302012at2759"/>
<dbReference type="AlphaFoldDB" id="A0A9Q1QL54"/>